<protein>
    <recommendedName>
        <fullName evidence="6">3-hydroxyisobutyryl-CoA hydrolase, mitochondrial</fullName>
        <ecNumber evidence="5">3.1.2.4</ecNumber>
    </recommendedName>
    <alternativeName>
        <fullName evidence="11">3-hydroxyisobutyryl-coenzyme A hydrolase</fullName>
    </alternativeName>
</protein>
<comment type="catalytic activity">
    <reaction evidence="1">
        <text>3-hydroxy-2-methylpropanoyl-CoA + H2O = 3-hydroxy-2-methylpropanoate + CoA + H(+)</text>
        <dbReference type="Rhea" id="RHEA:20888"/>
        <dbReference type="ChEBI" id="CHEBI:11805"/>
        <dbReference type="ChEBI" id="CHEBI:15377"/>
        <dbReference type="ChEBI" id="CHEBI:15378"/>
        <dbReference type="ChEBI" id="CHEBI:57287"/>
        <dbReference type="ChEBI" id="CHEBI:57340"/>
        <dbReference type="EC" id="3.1.2.4"/>
    </reaction>
</comment>
<dbReference type="PANTHER" id="PTHR43176:SF3">
    <property type="entry name" value="3-HYDROXYISOBUTYRYL-COA HYDROLASE, MITOCHONDRIAL"/>
    <property type="match status" value="1"/>
</dbReference>
<dbReference type="InterPro" id="IPR029045">
    <property type="entry name" value="ClpP/crotonase-like_dom_sf"/>
</dbReference>
<evidence type="ECO:0000259" key="12">
    <source>
        <dbReference type="Pfam" id="PF16113"/>
    </source>
</evidence>
<dbReference type="Gene3D" id="3.90.226.10">
    <property type="entry name" value="2-enoyl-CoA Hydratase, Chain A, domain 1"/>
    <property type="match status" value="1"/>
</dbReference>
<comment type="similarity">
    <text evidence="4">Belongs to the enoyl-CoA hydratase/isomerase family.</text>
</comment>
<feature type="domain" description="Enoyl-CoA hydratase/isomerase" evidence="12">
    <location>
        <begin position="44"/>
        <end position="365"/>
    </location>
</feature>
<name>A0A9P0DXN8_PHACE</name>
<dbReference type="NCBIfam" id="NF004127">
    <property type="entry name" value="PRK05617.1"/>
    <property type="match status" value="1"/>
</dbReference>
<sequence length="378" mass="42291">MLTNTSVLSVRQYFKTILVTSRKMSSQLNNVIDDVIIEDVGENGRIILNRPKALNALNLSMVKKIYPVLRDWETKKKIVLLKGTGEKSFCAGGDVRAVIEANLKGDKLGQEFFKTEYATNGLIGSYKIPYISLIDGIVMGGGVGLSLHGQYRIATERTVFAMPETQIGFFPDVGGSYFLPRLEGKLGWYLALTGHRLKGSDVLKAGIATHFCNSKDINELEESLMKCSSARDIEQALRCFEMKDVPEFSLKSVLPKIDDYFSAATIEEIIIKLEMDSSKWAEETIKLLNKMSPTSLKVTLKQLELGKTMNLKECLELEYAMSVNFLNHSDFSEGVRALLIDKDQQPKWKPPSLSEVSDEIVNSHFRIPNKGSVFNSKI</sequence>
<evidence type="ECO:0000256" key="5">
    <source>
        <dbReference type="ARBA" id="ARBA00011915"/>
    </source>
</evidence>
<dbReference type="PANTHER" id="PTHR43176">
    <property type="entry name" value="3-HYDROXYISOBUTYRYL-COA HYDROLASE-RELATED"/>
    <property type="match status" value="1"/>
</dbReference>
<evidence type="ECO:0000313" key="14">
    <source>
        <dbReference type="Proteomes" id="UP001153737"/>
    </source>
</evidence>
<reference evidence="13" key="1">
    <citation type="submission" date="2022-01" db="EMBL/GenBank/DDBJ databases">
        <authorList>
            <person name="King R."/>
        </authorList>
    </citation>
    <scope>NUCLEOTIDE SEQUENCE</scope>
</reference>
<keyword evidence="9" id="KW-0496">Mitochondrion</keyword>
<evidence type="ECO:0000256" key="6">
    <source>
        <dbReference type="ARBA" id="ARBA00016714"/>
    </source>
</evidence>
<proteinExistence type="inferred from homology"/>
<evidence type="ECO:0000256" key="2">
    <source>
        <dbReference type="ARBA" id="ARBA00004173"/>
    </source>
</evidence>
<dbReference type="Proteomes" id="UP001153737">
    <property type="component" value="Chromosome 7"/>
</dbReference>
<dbReference type="FunFam" id="3.90.226.10:FF:000026">
    <property type="entry name" value="3-hydroxyisobutyryl-CoA hydrolase, mitochondrial"/>
    <property type="match status" value="1"/>
</dbReference>
<dbReference type="CDD" id="cd06558">
    <property type="entry name" value="crotonase-like"/>
    <property type="match status" value="1"/>
</dbReference>
<evidence type="ECO:0000313" key="13">
    <source>
        <dbReference type="EMBL" id="CAH1176422.1"/>
    </source>
</evidence>
<dbReference type="Pfam" id="PF16113">
    <property type="entry name" value="ECH_2"/>
    <property type="match status" value="1"/>
</dbReference>
<organism evidence="13 14">
    <name type="scientific">Phaedon cochleariae</name>
    <name type="common">Mustard beetle</name>
    <dbReference type="NCBI Taxonomy" id="80249"/>
    <lineage>
        <taxon>Eukaryota</taxon>
        <taxon>Metazoa</taxon>
        <taxon>Ecdysozoa</taxon>
        <taxon>Arthropoda</taxon>
        <taxon>Hexapoda</taxon>
        <taxon>Insecta</taxon>
        <taxon>Pterygota</taxon>
        <taxon>Neoptera</taxon>
        <taxon>Endopterygota</taxon>
        <taxon>Coleoptera</taxon>
        <taxon>Polyphaga</taxon>
        <taxon>Cucujiformia</taxon>
        <taxon>Chrysomeloidea</taxon>
        <taxon>Chrysomelidae</taxon>
        <taxon>Chrysomelinae</taxon>
        <taxon>Chrysomelini</taxon>
        <taxon>Phaedon</taxon>
    </lineage>
</organism>
<evidence type="ECO:0000256" key="11">
    <source>
        <dbReference type="ARBA" id="ARBA00031181"/>
    </source>
</evidence>
<gene>
    <name evidence="13" type="ORF">PHAECO_LOCUS11358</name>
</gene>
<comment type="function">
    <text evidence="10">Hydrolyzes 3-hydroxyisobutyryl-CoA (HIBYL-CoA), a saline catabolite. Has high activity toward isobutyryl-CoA. Could be an isobutyryl-CoA dehydrogenase that functions in valine catabolism. Also hydrolyzes 3-hydroxypropanoyl-CoA.</text>
</comment>
<evidence type="ECO:0000256" key="9">
    <source>
        <dbReference type="ARBA" id="ARBA00023128"/>
    </source>
</evidence>
<evidence type="ECO:0000256" key="10">
    <source>
        <dbReference type="ARBA" id="ARBA00024871"/>
    </source>
</evidence>
<keyword evidence="14" id="KW-1185">Reference proteome</keyword>
<dbReference type="OrthoDB" id="1737613at2759"/>
<dbReference type="GO" id="GO:0006574">
    <property type="term" value="P:L-valine catabolic process"/>
    <property type="evidence" value="ECO:0007669"/>
    <property type="project" value="TreeGrafter"/>
</dbReference>
<evidence type="ECO:0000256" key="7">
    <source>
        <dbReference type="ARBA" id="ARBA00022456"/>
    </source>
</evidence>
<dbReference type="GO" id="GO:0003860">
    <property type="term" value="F:3-hydroxyisobutyryl-CoA hydrolase activity"/>
    <property type="evidence" value="ECO:0007669"/>
    <property type="project" value="UniProtKB-EC"/>
</dbReference>
<evidence type="ECO:0000256" key="4">
    <source>
        <dbReference type="ARBA" id="ARBA00005254"/>
    </source>
</evidence>
<keyword evidence="8" id="KW-0378">Hydrolase</keyword>
<comment type="subcellular location">
    <subcellularLocation>
        <location evidence="2">Mitochondrion</location>
    </subcellularLocation>
</comment>
<evidence type="ECO:0000256" key="1">
    <source>
        <dbReference type="ARBA" id="ARBA00001709"/>
    </source>
</evidence>
<comment type="pathway">
    <text evidence="3">Amino-acid degradation; L-valine degradation.</text>
</comment>
<dbReference type="GO" id="GO:0005739">
    <property type="term" value="C:mitochondrion"/>
    <property type="evidence" value="ECO:0007669"/>
    <property type="project" value="UniProtKB-SubCell"/>
</dbReference>
<dbReference type="AlphaFoldDB" id="A0A9P0DXN8"/>
<dbReference type="InterPro" id="IPR045004">
    <property type="entry name" value="ECH_dom"/>
</dbReference>
<keyword evidence="7" id="KW-0101">Branched-chain amino acid catabolism</keyword>
<dbReference type="InterPro" id="IPR032259">
    <property type="entry name" value="HIBYL-CoA-H"/>
</dbReference>
<accession>A0A9P0DXN8</accession>
<dbReference type="EC" id="3.1.2.4" evidence="5"/>
<dbReference type="SUPFAM" id="SSF52096">
    <property type="entry name" value="ClpP/crotonase"/>
    <property type="match status" value="1"/>
</dbReference>
<reference evidence="13" key="2">
    <citation type="submission" date="2022-10" db="EMBL/GenBank/DDBJ databases">
        <authorList>
            <consortium name="ENA_rothamsted_submissions"/>
            <consortium name="culmorum"/>
            <person name="King R."/>
        </authorList>
    </citation>
    <scope>NUCLEOTIDE SEQUENCE</scope>
</reference>
<dbReference type="EMBL" id="OU896713">
    <property type="protein sequence ID" value="CAH1176422.1"/>
    <property type="molecule type" value="Genomic_DNA"/>
</dbReference>
<evidence type="ECO:0000256" key="8">
    <source>
        <dbReference type="ARBA" id="ARBA00022801"/>
    </source>
</evidence>
<evidence type="ECO:0000256" key="3">
    <source>
        <dbReference type="ARBA" id="ARBA00005109"/>
    </source>
</evidence>